<dbReference type="HOGENOM" id="CLU_2736366_0_0_10"/>
<organism evidence="1 2">
    <name type="scientific">Paraprevotella clara YIT 11840</name>
    <dbReference type="NCBI Taxonomy" id="762968"/>
    <lineage>
        <taxon>Bacteria</taxon>
        <taxon>Pseudomonadati</taxon>
        <taxon>Bacteroidota</taxon>
        <taxon>Bacteroidia</taxon>
        <taxon>Bacteroidales</taxon>
        <taxon>Prevotellaceae</taxon>
        <taxon>Paraprevotella</taxon>
    </lineage>
</organism>
<proteinExistence type="predicted"/>
<dbReference type="Proteomes" id="UP000003598">
    <property type="component" value="Unassembled WGS sequence"/>
</dbReference>
<accession>G5SNC0</accession>
<gene>
    <name evidence="1" type="ORF">HMPREF9441_00849</name>
</gene>
<evidence type="ECO:0000313" key="2">
    <source>
        <dbReference type="Proteomes" id="UP000003598"/>
    </source>
</evidence>
<name>G5SNC0_9BACT</name>
<comment type="caution">
    <text evidence="1">The sequence shown here is derived from an EMBL/GenBank/DDBJ whole genome shotgun (WGS) entry which is preliminary data.</text>
</comment>
<reference evidence="1 2" key="1">
    <citation type="submission" date="2011-03" db="EMBL/GenBank/DDBJ databases">
        <authorList>
            <person name="Weinstock G."/>
            <person name="Sodergren E."/>
            <person name="Clifton S."/>
            <person name="Fulton L."/>
            <person name="Fulton B."/>
            <person name="Courtney L."/>
            <person name="Fronick C."/>
            <person name="Harrison M."/>
            <person name="Strong C."/>
            <person name="Farmer C."/>
            <person name="Delahaunty K."/>
            <person name="Markovic C."/>
            <person name="Hall O."/>
            <person name="Minx P."/>
            <person name="Tomlinson C."/>
            <person name="Mitreva M."/>
            <person name="Hou S."/>
            <person name="Chen J."/>
            <person name="Wollam A."/>
            <person name="Pepin K.H."/>
            <person name="Johnson M."/>
            <person name="Bhonagiri V."/>
            <person name="Zhang X."/>
            <person name="Suruliraj S."/>
            <person name="Warren W."/>
            <person name="Chinwalla A."/>
            <person name="Mardis E.R."/>
            <person name="Wilson R.K."/>
        </authorList>
    </citation>
    <scope>NUCLEOTIDE SEQUENCE [LARGE SCALE GENOMIC DNA]</scope>
    <source>
        <strain evidence="1 2">YIT 11840</strain>
    </source>
</reference>
<keyword evidence="2" id="KW-1185">Reference proteome</keyword>
<protein>
    <submittedName>
        <fullName evidence="1">Uncharacterized protein</fullName>
    </submittedName>
</protein>
<sequence length="71" mass="8496">MCIIAILHVCEISKIINCIFILNIHHLKQKTAYSFVFIKFKYNFATQFKDNFNPEKLARLKKRVNLLIYSF</sequence>
<evidence type="ECO:0000313" key="1">
    <source>
        <dbReference type="EMBL" id="EHH01186.1"/>
    </source>
</evidence>
<dbReference type="STRING" id="762968.HMPREF9441_00849"/>
<dbReference type="EMBL" id="AFFY01000015">
    <property type="protein sequence ID" value="EHH01186.1"/>
    <property type="molecule type" value="Genomic_DNA"/>
</dbReference>
<dbReference type="AlphaFoldDB" id="G5SNC0"/>